<proteinExistence type="predicted"/>
<dbReference type="EMBL" id="JH226132">
    <property type="protein sequence ID" value="EHY56124.1"/>
    <property type="molecule type" value="Genomic_DNA"/>
</dbReference>
<dbReference type="RefSeq" id="XP_009156586.1">
    <property type="nucleotide sequence ID" value="XM_009158338.1"/>
</dbReference>
<dbReference type="VEuPathDB" id="FungiDB:HMPREF1120_04222"/>
<sequence length="103" mass="11835">MVSFSQTRDEWRDLRWTPCADWESTARKLGYSRSTVKPGEESGRSWQYGAFSSLPNVSQRLQKRIISADRHIDQGNELSNNNKRGYDLPRTRTLVKIGAYGPT</sequence>
<organism evidence="1 2">
    <name type="scientific">Exophiala dermatitidis (strain ATCC 34100 / CBS 525.76 / NIH/UT8656)</name>
    <name type="common">Black yeast</name>
    <name type="synonym">Wangiella dermatitidis</name>
    <dbReference type="NCBI Taxonomy" id="858893"/>
    <lineage>
        <taxon>Eukaryota</taxon>
        <taxon>Fungi</taxon>
        <taxon>Dikarya</taxon>
        <taxon>Ascomycota</taxon>
        <taxon>Pezizomycotina</taxon>
        <taxon>Eurotiomycetes</taxon>
        <taxon>Chaetothyriomycetidae</taxon>
        <taxon>Chaetothyriales</taxon>
        <taxon>Herpotrichiellaceae</taxon>
        <taxon>Exophiala</taxon>
    </lineage>
</organism>
<gene>
    <name evidence="1" type="ORF">HMPREF1120_04222</name>
</gene>
<dbReference type="Proteomes" id="UP000007304">
    <property type="component" value="Unassembled WGS sequence"/>
</dbReference>
<reference evidence="1" key="1">
    <citation type="submission" date="2011-07" db="EMBL/GenBank/DDBJ databases">
        <title>The Genome Sequence of Exophiala (Wangiella) dermatitidis NIH/UT8656.</title>
        <authorList>
            <consortium name="The Broad Institute Genome Sequencing Platform"/>
            <person name="Cuomo C."/>
            <person name="Wang Z."/>
            <person name="Hunicke-Smith S."/>
            <person name="Szanislo P.J."/>
            <person name="Earl A."/>
            <person name="Young S.K."/>
            <person name="Zeng Q."/>
            <person name="Gargeya S."/>
            <person name="Fitzgerald M."/>
            <person name="Haas B."/>
            <person name="Abouelleil A."/>
            <person name="Alvarado L."/>
            <person name="Arachchi H.M."/>
            <person name="Berlin A."/>
            <person name="Brown A."/>
            <person name="Chapman S.B."/>
            <person name="Chen Z."/>
            <person name="Dunbar C."/>
            <person name="Freedman E."/>
            <person name="Gearin G."/>
            <person name="Gellesch M."/>
            <person name="Goldberg J."/>
            <person name="Griggs A."/>
            <person name="Gujja S."/>
            <person name="Heiman D."/>
            <person name="Howarth C."/>
            <person name="Larson L."/>
            <person name="Lui A."/>
            <person name="MacDonald P.J.P."/>
            <person name="Montmayeur A."/>
            <person name="Murphy C."/>
            <person name="Neiman D."/>
            <person name="Pearson M."/>
            <person name="Priest M."/>
            <person name="Roberts A."/>
            <person name="Saif S."/>
            <person name="Shea T."/>
            <person name="Shenoy N."/>
            <person name="Sisk P."/>
            <person name="Stolte C."/>
            <person name="Sykes S."/>
            <person name="Wortman J."/>
            <person name="Nusbaum C."/>
            <person name="Birren B."/>
        </authorList>
    </citation>
    <scope>NUCLEOTIDE SEQUENCE</scope>
    <source>
        <strain evidence="1">NIH/UT8656</strain>
    </source>
</reference>
<protein>
    <submittedName>
        <fullName evidence="1">Uncharacterized protein</fullName>
    </submittedName>
</protein>
<keyword evidence="2" id="KW-1185">Reference proteome</keyword>
<evidence type="ECO:0000313" key="1">
    <source>
        <dbReference type="EMBL" id="EHY56125.1"/>
    </source>
</evidence>
<dbReference type="EMBL" id="JH226132">
    <property type="protein sequence ID" value="EHY56125.1"/>
    <property type="molecule type" value="Genomic_DNA"/>
</dbReference>
<dbReference type="HOGENOM" id="CLU_2263737_0_0_1"/>
<name>H6BWW8_EXODN</name>
<dbReference type="AlphaFoldDB" id="H6BWW8"/>
<evidence type="ECO:0000313" key="2">
    <source>
        <dbReference type="Proteomes" id="UP000007304"/>
    </source>
</evidence>
<accession>H6BWW8</accession>
<dbReference type="RefSeq" id="XP_009156585.1">
    <property type="nucleotide sequence ID" value="XM_009158337.1"/>
</dbReference>
<dbReference type="GeneID" id="20308861"/>